<dbReference type="STRING" id="857342.A0A2T3ATS1"/>
<dbReference type="Pfam" id="PF26191">
    <property type="entry name" value="RING-HC_RBR_RNF216"/>
    <property type="match status" value="1"/>
</dbReference>
<evidence type="ECO:0000313" key="12">
    <source>
        <dbReference type="Proteomes" id="UP000241818"/>
    </source>
</evidence>
<proteinExistence type="predicted"/>
<dbReference type="CDD" id="cd16630">
    <property type="entry name" value="RING-HC_RBR_RNF216"/>
    <property type="match status" value="1"/>
</dbReference>
<dbReference type="SUPFAM" id="SSF57850">
    <property type="entry name" value="RING/U-box"/>
    <property type="match status" value="1"/>
</dbReference>
<evidence type="ECO:0000256" key="6">
    <source>
        <dbReference type="ARBA" id="ARBA00022786"/>
    </source>
</evidence>
<evidence type="ECO:0000256" key="9">
    <source>
        <dbReference type="SAM" id="MobiDB-lite"/>
    </source>
</evidence>
<dbReference type="InterPro" id="IPR047545">
    <property type="entry name" value="BRcat_RBR_RNF216"/>
</dbReference>
<dbReference type="InParanoid" id="A0A2T3ATS1"/>
<feature type="domain" description="RING-type" evidence="10">
    <location>
        <begin position="219"/>
        <end position="442"/>
    </location>
</feature>
<evidence type="ECO:0000259" key="10">
    <source>
        <dbReference type="PROSITE" id="PS51873"/>
    </source>
</evidence>
<dbReference type="GeneID" id="36569280"/>
<evidence type="ECO:0000256" key="2">
    <source>
        <dbReference type="ARBA" id="ARBA00022679"/>
    </source>
</evidence>
<feature type="coiled-coil region" evidence="8">
    <location>
        <begin position="183"/>
        <end position="222"/>
    </location>
</feature>
<dbReference type="PROSITE" id="PS51873">
    <property type="entry name" value="TRIAD"/>
    <property type="match status" value="1"/>
</dbReference>
<feature type="region of interest" description="Disordered" evidence="9">
    <location>
        <begin position="464"/>
        <end position="507"/>
    </location>
</feature>
<dbReference type="EMBL" id="KZ679016">
    <property type="protein sequence ID" value="PSS10852.1"/>
    <property type="molecule type" value="Genomic_DNA"/>
</dbReference>
<keyword evidence="6" id="KW-0833">Ubl conjugation pathway</keyword>
<dbReference type="PANTHER" id="PTHR22770">
    <property type="entry name" value="UBIQUITIN CONJUGATING ENZYME 7 INTERACTING PROTEIN-RELATED"/>
    <property type="match status" value="1"/>
</dbReference>
<dbReference type="OrthoDB" id="10009520at2759"/>
<accession>A0A2T3ATS1</accession>
<dbReference type="Proteomes" id="UP000241818">
    <property type="component" value="Unassembled WGS sequence"/>
</dbReference>
<dbReference type="AlphaFoldDB" id="A0A2T3ATS1"/>
<keyword evidence="12" id="KW-1185">Reference proteome</keyword>
<dbReference type="InterPro" id="IPR044066">
    <property type="entry name" value="TRIAD_supradom"/>
</dbReference>
<keyword evidence="7" id="KW-0862">Zinc</keyword>
<comment type="pathway">
    <text evidence="1">Protein modification; protein ubiquitination.</text>
</comment>
<keyword evidence="8" id="KW-0175">Coiled coil</keyword>
<dbReference type="RefSeq" id="XP_024718031.1">
    <property type="nucleotide sequence ID" value="XM_024861199.1"/>
</dbReference>
<gene>
    <name evidence="11" type="ORF">M430DRAFT_108274</name>
</gene>
<dbReference type="CDD" id="cd20339">
    <property type="entry name" value="BRcat_RBR_RNF216"/>
    <property type="match status" value="1"/>
</dbReference>
<dbReference type="GO" id="GO:0016740">
    <property type="term" value="F:transferase activity"/>
    <property type="evidence" value="ECO:0007669"/>
    <property type="project" value="UniProtKB-KW"/>
</dbReference>
<keyword evidence="2" id="KW-0808">Transferase</keyword>
<evidence type="ECO:0000256" key="5">
    <source>
        <dbReference type="ARBA" id="ARBA00022771"/>
    </source>
</evidence>
<evidence type="ECO:0000256" key="1">
    <source>
        <dbReference type="ARBA" id="ARBA00004906"/>
    </source>
</evidence>
<dbReference type="InterPro" id="IPR047544">
    <property type="entry name" value="RING-HC_RBR_RNF216"/>
</dbReference>
<dbReference type="InterPro" id="IPR051628">
    <property type="entry name" value="LUBAC_E3_Ligases"/>
</dbReference>
<dbReference type="Gene3D" id="1.20.120.1750">
    <property type="match status" value="1"/>
</dbReference>
<organism evidence="11 12">
    <name type="scientific">Amorphotheca resinae ATCC 22711</name>
    <dbReference type="NCBI Taxonomy" id="857342"/>
    <lineage>
        <taxon>Eukaryota</taxon>
        <taxon>Fungi</taxon>
        <taxon>Dikarya</taxon>
        <taxon>Ascomycota</taxon>
        <taxon>Pezizomycotina</taxon>
        <taxon>Leotiomycetes</taxon>
        <taxon>Helotiales</taxon>
        <taxon>Amorphothecaceae</taxon>
        <taxon>Amorphotheca</taxon>
    </lineage>
</organism>
<name>A0A2T3ATS1_AMORE</name>
<protein>
    <recommendedName>
        <fullName evidence="10">RING-type domain-containing protein</fullName>
    </recommendedName>
</protein>
<keyword evidence="5" id="KW-0863">Zinc-finger</keyword>
<evidence type="ECO:0000256" key="8">
    <source>
        <dbReference type="SAM" id="Coils"/>
    </source>
</evidence>
<evidence type="ECO:0000256" key="7">
    <source>
        <dbReference type="ARBA" id="ARBA00022833"/>
    </source>
</evidence>
<feature type="compositionally biased region" description="Basic and acidic residues" evidence="9">
    <location>
        <begin position="464"/>
        <end position="476"/>
    </location>
</feature>
<sequence length="507" mass="58364">METKIACVDMVVTIFPDICRDFVSGLYDKLSKHSDQLINHILESEVPYPKAKDSQKTLKRKRDLDEEEELTRKYSSADRVIPVKADGVRPWIRHILSLEFPETPMTFIDTCLYQDGFRLFPTYRVLEQAHRTFDPQNPPYNKLKVKRKMSEEYQEARLKILLDGRPIPGSIYDREHIEILQELQAARRVRKKADADREEERRLELEEEANLLKAQAEGTIADCGCCFGEYPLNRMVHCNNEEALHWFCRDCARQNAETAIGQSKYQLVCMSTDGCASGFSQEQRSHFLDEKLAIALERSEQEANLRMAGIENLASCPFCPFAAEYPPVEIDKEFRCQAPDCERISCRLCKLESHIPKSCEENAKDNGLSIRRQIEEAMSEALIRKCNKCGTPFVKEEGCNKMTCTRNGCFNVQCYICSKSCNYDHFNDPQRGGRVGNCPLFESTQQRHDDDVRKAEKDALERIRAEHPEYSEEDLKIQVSEAVLKDDERRRANNPRARPVPMGAPGQ</sequence>
<evidence type="ECO:0000256" key="3">
    <source>
        <dbReference type="ARBA" id="ARBA00022723"/>
    </source>
</evidence>
<keyword evidence="3" id="KW-0479">Metal-binding</keyword>
<keyword evidence="4" id="KW-0677">Repeat</keyword>
<reference evidence="11 12" key="1">
    <citation type="journal article" date="2018" name="New Phytol.">
        <title>Comparative genomics and transcriptomics depict ericoid mycorrhizal fungi as versatile saprotrophs and plant mutualists.</title>
        <authorList>
            <person name="Martino E."/>
            <person name="Morin E."/>
            <person name="Grelet G.A."/>
            <person name="Kuo A."/>
            <person name="Kohler A."/>
            <person name="Daghino S."/>
            <person name="Barry K.W."/>
            <person name="Cichocki N."/>
            <person name="Clum A."/>
            <person name="Dockter R.B."/>
            <person name="Hainaut M."/>
            <person name="Kuo R.C."/>
            <person name="LaButti K."/>
            <person name="Lindahl B.D."/>
            <person name="Lindquist E.A."/>
            <person name="Lipzen A."/>
            <person name="Khouja H.R."/>
            <person name="Magnuson J."/>
            <person name="Murat C."/>
            <person name="Ohm R.A."/>
            <person name="Singer S.W."/>
            <person name="Spatafora J.W."/>
            <person name="Wang M."/>
            <person name="Veneault-Fourrey C."/>
            <person name="Henrissat B."/>
            <person name="Grigoriev I.V."/>
            <person name="Martin F.M."/>
            <person name="Perotto S."/>
        </authorList>
    </citation>
    <scope>NUCLEOTIDE SEQUENCE [LARGE SCALE GENOMIC DNA]</scope>
    <source>
        <strain evidence="11 12">ATCC 22711</strain>
    </source>
</reference>
<dbReference type="InterPro" id="IPR047546">
    <property type="entry name" value="Rcat_RBR_RNF216"/>
</dbReference>
<evidence type="ECO:0000313" key="11">
    <source>
        <dbReference type="EMBL" id="PSS10852.1"/>
    </source>
</evidence>
<dbReference type="PANTHER" id="PTHR22770:SF47">
    <property type="entry name" value="E3 UBIQUITIN-PROTEIN LIGASE RNF216"/>
    <property type="match status" value="1"/>
</dbReference>
<dbReference type="GO" id="GO:0008270">
    <property type="term" value="F:zinc ion binding"/>
    <property type="evidence" value="ECO:0007669"/>
    <property type="project" value="UniProtKB-KW"/>
</dbReference>
<dbReference type="CDD" id="cd20353">
    <property type="entry name" value="Rcat_RBR_RNF216"/>
    <property type="match status" value="1"/>
</dbReference>
<dbReference type="Pfam" id="PF26200">
    <property type="entry name" value="Rcat_RNF216"/>
    <property type="match status" value="1"/>
</dbReference>
<evidence type="ECO:0000256" key="4">
    <source>
        <dbReference type="ARBA" id="ARBA00022737"/>
    </source>
</evidence>